<protein>
    <submittedName>
        <fullName evidence="5">LacI family DNA-binding transcriptional regulator</fullName>
    </submittedName>
</protein>
<dbReference type="InterPro" id="IPR010982">
    <property type="entry name" value="Lambda_DNA-bd_dom_sf"/>
</dbReference>
<dbReference type="InterPro" id="IPR028082">
    <property type="entry name" value="Peripla_BP_I"/>
</dbReference>
<name>A0ABZ3EX73_9FIRM</name>
<dbReference type="SUPFAM" id="SSF47413">
    <property type="entry name" value="lambda repressor-like DNA-binding domains"/>
    <property type="match status" value="1"/>
</dbReference>
<gene>
    <name evidence="5" type="ORF">V6984_03515</name>
</gene>
<dbReference type="InterPro" id="IPR046335">
    <property type="entry name" value="LacI/GalR-like_sensor"/>
</dbReference>
<dbReference type="GO" id="GO:0003677">
    <property type="term" value="F:DNA binding"/>
    <property type="evidence" value="ECO:0007669"/>
    <property type="project" value="UniProtKB-KW"/>
</dbReference>
<sequence>MGITTKELAKICGVSRTTVHRALTDTGRINPQTKDAILKAAKDYDYRPDLLARGLVKGQTFYIGVIVLDVNNRYFAQMLNAIEMEARKHGYFINIALHENNKAMEKEQIIRLADYRVDGMILSSVNQGQEYKDFLNSFDIPIVTIDNKVAEGIPFVGIKEREAAREAVRRILEKGYEKMVFVCPPLSDRYKENIYVHEQRLEGFNEAMRQYPDREAVVIDKKDNLKLCAGQLEDSKRTAFFCSGDIFALELMKYLKSKGLASPADYGIMGFDNIDTLEYVTPRLSTIDNSAEQVATTAVNLLFELINKEKTETKRILDFAIVEGETITAQAET</sequence>
<dbReference type="CDD" id="cd01392">
    <property type="entry name" value="HTH_LacI"/>
    <property type="match status" value="1"/>
</dbReference>
<dbReference type="Pfam" id="PF13377">
    <property type="entry name" value="Peripla_BP_3"/>
    <property type="match status" value="1"/>
</dbReference>
<dbReference type="Proteomes" id="UP001451571">
    <property type="component" value="Chromosome"/>
</dbReference>
<organism evidence="5 6">
    <name type="scientific">Kineothrix sedimenti</name>
    <dbReference type="NCBI Taxonomy" id="3123317"/>
    <lineage>
        <taxon>Bacteria</taxon>
        <taxon>Bacillati</taxon>
        <taxon>Bacillota</taxon>
        <taxon>Clostridia</taxon>
        <taxon>Lachnospirales</taxon>
        <taxon>Lachnospiraceae</taxon>
        <taxon>Kineothrix</taxon>
    </lineage>
</organism>
<evidence type="ECO:0000256" key="1">
    <source>
        <dbReference type="ARBA" id="ARBA00023015"/>
    </source>
</evidence>
<keyword evidence="1" id="KW-0805">Transcription regulation</keyword>
<evidence type="ECO:0000313" key="6">
    <source>
        <dbReference type="Proteomes" id="UP001451571"/>
    </source>
</evidence>
<dbReference type="PANTHER" id="PTHR30146:SF109">
    <property type="entry name" value="HTH-TYPE TRANSCRIPTIONAL REGULATOR GALS"/>
    <property type="match status" value="1"/>
</dbReference>
<feature type="domain" description="HTH lacI-type" evidence="4">
    <location>
        <begin position="3"/>
        <end position="57"/>
    </location>
</feature>
<dbReference type="SMART" id="SM00354">
    <property type="entry name" value="HTH_LACI"/>
    <property type="match status" value="1"/>
</dbReference>
<keyword evidence="2 5" id="KW-0238">DNA-binding</keyword>
<dbReference type="Pfam" id="PF00356">
    <property type="entry name" value="LacI"/>
    <property type="match status" value="1"/>
</dbReference>
<evidence type="ECO:0000259" key="4">
    <source>
        <dbReference type="PROSITE" id="PS50932"/>
    </source>
</evidence>
<evidence type="ECO:0000313" key="5">
    <source>
        <dbReference type="EMBL" id="XAH74846.1"/>
    </source>
</evidence>
<proteinExistence type="predicted"/>
<evidence type="ECO:0000256" key="3">
    <source>
        <dbReference type="ARBA" id="ARBA00023163"/>
    </source>
</evidence>
<keyword evidence="3" id="KW-0804">Transcription</keyword>
<dbReference type="PANTHER" id="PTHR30146">
    <property type="entry name" value="LACI-RELATED TRANSCRIPTIONAL REPRESSOR"/>
    <property type="match status" value="1"/>
</dbReference>
<dbReference type="EMBL" id="CP146256">
    <property type="protein sequence ID" value="XAH74846.1"/>
    <property type="molecule type" value="Genomic_DNA"/>
</dbReference>
<accession>A0ABZ3EX73</accession>
<reference evidence="5 6" key="1">
    <citation type="submission" date="2024-02" db="EMBL/GenBank/DDBJ databases">
        <title>Bacterial strain from lacustrine sediment.</title>
        <authorList>
            <person name="Petit C."/>
            <person name="Fadhlaoui K."/>
        </authorList>
    </citation>
    <scope>NUCLEOTIDE SEQUENCE [LARGE SCALE GENOMIC DNA]</scope>
    <source>
        <strain evidence="5 6">IPX-CK</strain>
    </source>
</reference>
<dbReference type="InterPro" id="IPR000843">
    <property type="entry name" value="HTH_LacI"/>
</dbReference>
<dbReference type="Gene3D" id="1.10.260.40">
    <property type="entry name" value="lambda repressor-like DNA-binding domains"/>
    <property type="match status" value="1"/>
</dbReference>
<evidence type="ECO:0000256" key="2">
    <source>
        <dbReference type="ARBA" id="ARBA00023125"/>
    </source>
</evidence>
<dbReference type="PROSITE" id="PS50932">
    <property type="entry name" value="HTH_LACI_2"/>
    <property type="match status" value="1"/>
</dbReference>
<dbReference type="SUPFAM" id="SSF53822">
    <property type="entry name" value="Periplasmic binding protein-like I"/>
    <property type="match status" value="1"/>
</dbReference>
<dbReference type="RefSeq" id="WP_342758424.1">
    <property type="nucleotide sequence ID" value="NZ_CP146256.1"/>
</dbReference>
<dbReference type="Gene3D" id="3.40.50.2300">
    <property type="match status" value="2"/>
</dbReference>
<keyword evidence="6" id="KW-1185">Reference proteome</keyword>
<dbReference type="CDD" id="cd06267">
    <property type="entry name" value="PBP1_LacI_sugar_binding-like"/>
    <property type="match status" value="1"/>
</dbReference>